<evidence type="ECO:0008006" key="3">
    <source>
        <dbReference type="Google" id="ProtNLM"/>
    </source>
</evidence>
<dbReference type="OrthoDB" id="2748701at2759"/>
<proteinExistence type="predicted"/>
<name>A0A9P7KK81_9AGAR</name>
<accession>A0A9P7KK81</accession>
<evidence type="ECO:0000313" key="2">
    <source>
        <dbReference type="Proteomes" id="UP000717328"/>
    </source>
</evidence>
<evidence type="ECO:0000313" key="1">
    <source>
        <dbReference type="EMBL" id="KAG5653398.1"/>
    </source>
</evidence>
<dbReference type="EMBL" id="JABCKI010000055">
    <property type="protein sequence ID" value="KAG5653398.1"/>
    <property type="molecule type" value="Genomic_DNA"/>
</dbReference>
<protein>
    <recommendedName>
        <fullName evidence="3">F-box domain-containing protein</fullName>
    </recommendedName>
</protein>
<organism evidence="1 2">
    <name type="scientific">Sphagnurus paluster</name>
    <dbReference type="NCBI Taxonomy" id="117069"/>
    <lineage>
        <taxon>Eukaryota</taxon>
        <taxon>Fungi</taxon>
        <taxon>Dikarya</taxon>
        <taxon>Basidiomycota</taxon>
        <taxon>Agaricomycotina</taxon>
        <taxon>Agaricomycetes</taxon>
        <taxon>Agaricomycetidae</taxon>
        <taxon>Agaricales</taxon>
        <taxon>Tricholomatineae</taxon>
        <taxon>Lyophyllaceae</taxon>
        <taxon>Sphagnurus</taxon>
    </lineage>
</organism>
<gene>
    <name evidence="1" type="ORF">H0H81_000685</name>
</gene>
<reference evidence="1" key="1">
    <citation type="submission" date="2021-02" db="EMBL/GenBank/DDBJ databases">
        <authorList>
            <person name="Nieuwenhuis M."/>
            <person name="Van De Peppel L.J.J."/>
        </authorList>
    </citation>
    <scope>NUCLEOTIDE SEQUENCE</scope>
    <source>
        <strain evidence="1">D49</strain>
    </source>
</reference>
<keyword evidence="2" id="KW-1185">Reference proteome</keyword>
<reference evidence="1" key="2">
    <citation type="submission" date="2021-10" db="EMBL/GenBank/DDBJ databases">
        <title>Phylogenomics reveals ancestral predisposition of the termite-cultivated fungus Termitomyces towards a domesticated lifestyle.</title>
        <authorList>
            <person name="Auxier B."/>
            <person name="Grum-Grzhimaylo A."/>
            <person name="Cardenas M.E."/>
            <person name="Lodge J.D."/>
            <person name="Laessoe T."/>
            <person name="Pedersen O."/>
            <person name="Smith M.E."/>
            <person name="Kuyper T.W."/>
            <person name="Franco-Molano E.A."/>
            <person name="Baroni T.J."/>
            <person name="Aanen D.K."/>
        </authorList>
    </citation>
    <scope>NUCLEOTIDE SEQUENCE</scope>
    <source>
        <strain evidence="1">D49</strain>
    </source>
</reference>
<dbReference type="AlphaFoldDB" id="A0A9P7KK81"/>
<comment type="caution">
    <text evidence="1">The sequence shown here is derived from an EMBL/GenBank/DDBJ whole genome shotgun (WGS) entry which is preliminary data.</text>
</comment>
<dbReference type="Proteomes" id="UP000717328">
    <property type="component" value="Unassembled WGS sequence"/>
</dbReference>
<sequence length="276" mass="31428">MKLPAELWMEIFRTACTDDGSTGRALSLVSRYFYELSSEFKLHSIAIVGPQQLQNFADYLEKLPSYARHVRHLFISVVDDNFVKKSRLFGGTTDTNFWEEQTLHVISNIPRTSILIPISLPNLSSLTIHGPMHIYETHGDMLPVFPSLRHLTLKSFTEYPAGMLQDISTQAPSLRFLSFTLERPLRFLPFDLSRALLGKISPAQMVPESLICIEVQLGVGPIPHPNMWIEAARAIMIKNLWKVIEKDNRVTIVGLKQLDTYHDAHVCWLQDTASRN</sequence>